<dbReference type="STRING" id="384616.Pisl_0999"/>
<name>A1RT92_PYRIL</name>
<dbReference type="OrthoDB" id="28287at2157"/>
<dbReference type="eggNOG" id="arCOG05576">
    <property type="taxonomic scope" value="Archaea"/>
</dbReference>
<protein>
    <submittedName>
        <fullName evidence="1">Uncharacterized protein</fullName>
    </submittedName>
</protein>
<dbReference type="EMBL" id="CP000504">
    <property type="protein sequence ID" value="ABL88174.1"/>
    <property type="molecule type" value="Genomic_DNA"/>
</dbReference>
<gene>
    <name evidence="1" type="ordered locus">Pisl_0999</name>
</gene>
<dbReference type="GeneID" id="4616628"/>
<dbReference type="RefSeq" id="WP_011762749.1">
    <property type="nucleotide sequence ID" value="NC_008701.1"/>
</dbReference>
<organism evidence="1 2">
    <name type="scientific">Pyrobaculum islandicum (strain DSM 4184 / JCM 9189 / GEO3)</name>
    <dbReference type="NCBI Taxonomy" id="384616"/>
    <lineage>
        <taxon>Archaea</taxon>
        <taxon>Thermoproteota</taxon>
        <taxon>Thermoprotei</taxon>
        <taxon>Thermoproteales</taxon>
        <taxon>Thermoproteaceae</taxon>
        <taxon>Pyrobaculum</taxon>
    </lineage>
</organism>
<evidence type="ECO:0000313" key="2">
    <source>
        <dbReference type="Proteomes" id="UP000002595"/>
    </source>
</evidence>
<keyword evidence="2" id="KW-1185">Reference proteome</keyword>
<dbReference type="AlphaFoldDB" id="A1RT92"/>
<proteinExistence type="predicted"/>
<dbReference type="HOGENOM" id="CLU_1582951_0_0_2"/>
<reference evidence="1" key="1">
    <citation type="submission" date="2006-12" db="EMBL/GenBank/DDBJ databases">
        <title>Complete sequence of Pyrobaculum islandicum DSM 4184.</title>
        <authorList>
            <person name="Copeland A."/>
            <person name="Lucas S."/>
            <person name="Lapidus A."/>
            <person name="Barry K."/>
            <person name="Detter J.C."/>
            <person name="Glavina del Rio T."/>
            <person name="Dalin E."/>
            <person name="Tice H."/>
            <person name="Pitluck S."/>
            <person name="Meincke L."/>
            <person name="Brettin T."/>
            <person name="Bruce D."/>
            <person name="Han C."/>
            <person name="Tapia R."/>
            <person name="Gilna P."/>
            <person name="Schmutz J."/>
            <person name="Larimer F."/>
            <person name="Land M."/>
            <person name="Hauser L."/>
            <person name="Kyrpides N."/>
            <person name="Mikhailova N."/>
            <person name="Cozen A.E."/>
            <person name="Fitz-Gibbon S.T."/>
            <person name="House C.H."/>
            <person name="Saltikov C."/>
            <person name="Lowe T."/>
            <person name="Richardson P."/>
        </authorList>
    </citation>
    <scope>NUCLEOTIDE SEQUENCE [LARGE SCALE GENOMIC DNA]</scope>
    <source>
        <strain evidence="1">DSM 4184</strain>
    </source>
</reference>
<accession>A1RT92</accession>
<dbReference type="Proteomes" id="UP000002595">
    <property type="component" value="Chromosome"/>
</dbReference>
<evidence type="ECO:0000313" key="1">
    <source>
        <dbReference type="EMBL" id="ABL88174.1"/>
    </source>
</evidence>
<sequence>MLLKISIIRGDSDIAQGDVIIDARGKPQFYDVIILSGRELRSIVAIGTVSEGVPIGLGKYTRKPVAAVVMGRVYIRGIPLTLYEESGLLERELIETLTKTNIATDAVLKKLKELVIAERRKYKRSPTLTLISQYVVGQIDSLPPHIADIVGGLSREELQRLFNRLVEELY</sequence>
<dbReference type="KEGG" id="pis:Pisl_0999"/>